<name>A0A0J1CQH4_9BURK</name>
<protein>
    <recommendedName>
        <fullName evidence="3">Growth inhibitor PemK</fullName>
    </recommendedName>
</protein>
<dbReference type="GO" id="GO:0016075">
    <property type="term" value="P:rRNA catabolic process"/>
    <property type="evidence" value="ECO:0007669"/>
    <property type="project" value="TreeGrafter"/>
</dbReference>
<proteinExistence type="predicted"/>
<dbReference type="AlphaFoldDB" id="A0A0J1CQH4"/>
<accession>A0A0J1CQH4</accession>
<dbReference type="PANTHER" id="PTHR33988">
    <property type="entry name" value="ENDORIBONUCLEASE MAZF-RELATED"/>
    <property type="match status" value="1"/>
</dbReference>
<dbReference type="PATRIC" id="fig|908627.4.peg.6682"/>
<dbReference type="SUPFAM" id="SSF50118">
    <property type="entry name" value="Cell growth inhibitor/plasmid maintenance toxic component"/>
    <property type="match status" value="1"/>
</dbReference>
<dbReference type="RefSeq" id="WP_047895820.1">
    <property type="nucleotide sequence ID" value="NZ_AEJF01000176.1"/>
</dbReference>
<dbReference type="GO" id="GO:0006402">
    <property type="term" value="P:mRNA catabolic process"/>
    <property type="evidence" value="ECO:0007669"/>
    <property type="project" value="TreeGrafter"/>
</dbReference>
<reference evidence="1 2" key="1">
    <citation type="journal article" date="2015" name="Genome Announc.">
        <title>Draft Genome Sequence of Burkholderia sp. Strain PML1(12), an Ectomycorrhizosphere-Inhabiting Bacterium with Effective Mineral-Weathering Ability.</title>
        <authorList>
            <person name="Uroz S."/>
            <person name="Oger P."/>
        </authorList>
    </citation>
    <scope>NUCLEOTIDE SEQUENCE [LARGE SCALE GENOMIC DNA]</scope>
    <source>
        <strain evidence="2">PML1(12)</strain>
    </source>
</reference>
<evidence type="ECO:0000313" key="1">
    <source>
        <dbReference type="EMBL" id="KLU22556.1"/>
    </source>
</evidence>
<dbReference type="Pfam" id="PF02452">
    <property type="entry name" value="PemK_toxin"/>
    <property type="match status" value="1"/>
</dbReference>
<dbReference type="InterPro" id="IPR011067">
    <property type="entry name" value="Plasmid_toxin/cell-grow_inhib"/>
</dbReference>
<dbReference type="GO" id="GO:0003677">
    <property type="term" value="F:DNA binding"/>
    <property type="evidence" value="ECO:0007669"/>
    <property type="project" value="InterPro"/>
</dbReference>
<organism evidence="1 2">
    <name type="scientific">Caballeronia mineralivorans PML1(12)</name>
    <dbReference type="NCBI Taxonomy" id="908627"/>
    <lineage>
        <taxon>Bacteria</taxon>
        <taxon>Pseudomonadati</taxon>
        <taxon>Pseudomonadota</taxon>
        <taxon>Betaproteobacteria</taxon>
        <taxon>Burkholderiales</taxon>
        <taxon>Burkholderiaceae</taxon>
        <taxon>Caballeronia</taxon>
    </lineage>
</organism>
<dbReference type="GO" id="GO:0004521">
    <property type="term" value="F:RNA endonuclease activity"/>
    <property type="evidence" value="ECO:0007669"/>
    <property type="project" value="TreeGrafter"/>
</dbReference>
<dbReference type="EMBL" id="AEJF01000176">
    <property type="protein sequence ID" value="KLU22556.1"/>
    <property type="molecule type" value="Genomic_DNA"/>
</dbReference>
<comment type="caution">
    <text evidence="1">The sequence shown here is derived from an EMBL/GenBank/DDBJ whole genome shotgun (WGS) entry which is preliminary data.</text>
</comment>
<evidence type="ECO:0008006" key="3">
    <source>
        <dbReference type="Google" id="ProtNLM"/>
    </source>
</evidence>
<evidence type="ECO:0000313" key="2">
    <source>
        <dbReference type="Proteomes" id="UP000035963"/>
    </source>
</evidence>
<gene>
    <name evidence="1" type="ORF">EOS_29945</name>
</gene>
<keyword evidence="2" id="KW-1185">Reference proteome</keyword>
<sequence length="112" mass="12348">MDDGIPEAGEVWWVQLAPTMGAEQSGKRPFLVISPKAVNGVIHRVIGVTISRTNHEWQTEIPLSTLPEPCVAQADQIRSVDIEARNAEFRGHKVTEAELESVREAVRPLIGL</sequence>
<dbReference type="Proteomes" id="UP000035963">
    <property type="component" value="Unassembled WGS sequence"/>
</dbReference>
<dbReference type="OrthoDB" id="9793906at2"/>
<dbReference type="Gene3D" id="2.30.30.110">
    <property type="match status" value="1"/>
</dbReference>
<dbReference type="InterPro" id="IPR003477">
    <property type="entry name" value="PemK-like"/>
</dbReference>